<protein>
    <submittedName>
        <fullName evidence="4">Carbohydrate kinase</fullName>
    </submittedName>
</protein>
<keyword evidence="2 4" id="KW-0418">Kinase</keyword>
<dbReference type="AlphaFoldDB" id="A0A4Y8RCM1"/>
<keyword evidence="5" id="KW-1185">Reference proteome</keyword>
<dbReference type="EMBL" id="SOZD01000006">
    <property type="protein sequence ID" value="TFF19704.1"/>
    <property type="molecule type" value="Genomic_DNA"/>
</dbReference>
<dbReference type="Proteomes" id="UP000298179">
    <property type="component" value="Unassembled WGS sequence"/>
</dbReference>
<dbReference type="Gene3D" id="3.40.1190.20">
    <property type="match status" value="1"/>
</dbReference>
<gene>
    <name evidence="4" type="ORF">E3C22_18615</name>
</gene>
<evidence type="ECO:0000313" key="4">
    <source>
        <dbReference type="EMBL" id="TFF19704.1"/>
    </source>
</evidence>
<feature type="domain" description="Carbohydrate kinase PfkB" evidence="3">
    <location>
        <begin position="15"/>
        <end position="292"/>
    </location>
</feature>
<proteinExistence type="predicted"/>
<reference evidence="4 5" key="1">
    <citation type="submission" date="2019-03" db="EMBL/GenBank/DDBJ databases">
        <title>Jiella endophytica sp. nov., a novel endophytic bacterium isolated from root of Ficus microcarpa Linn. f.</title>
        <authorList>
            <person name="Tuo L."/>
        </authorList>
    </citation>
    <scope>NUCLEOTIDE SEQUENCE [LARGE SCALE GENOMIC DNA]</scope>
    <source>
        <strain evidence="4 5">CBS5Q-3</strain>
    </source>
</reference>
<evidence type="ECO:0000256" key="1">
    <source>
        <dbReference type="ARBA" id="ARBA00022679"/>
    </source>
</evidence>
<dbReference type="PANTHER" id="PTHR10584">
    <property type="entry name" value="SUGAR KINASE"/>
    <property type="match status" value="1"/>
</dbReference>
<dbReference type="GO" id="GO:0016301">
    <property type="term" value="F:kinase activity"/>
    <property type="evidence" value="ECO:0007669"/>
    <property type="project" value="UniProtKB-KW"/>
</dbReference>
<comment type="caution">
    <text evidence="4">The sequence shown here is derived from an EMBL/GenBank/DDBJ whole genome shotgun (WGS) entry which is preliminary data.</text>
</comment>
<evidence type="ECO:0000313" key="5">
    <source>
        <dbReference type="Proteomes" id="UP000298179"/>
    </source>
</evidence>
<dbReference type="OrthoDB" id="9806249at2"/>
<organism evidence="4 5">
    <name type="scientific">Jiella endophytica</name>
    <dbReference type="NCBI Taxonomy" id="2558362"/>
    <lineage>
        <taxon>Bacteria</taxon>
        <taxon>Pseudomonadati</taxon>
        <taxon>Pseudomonadota</taxon>
        <taxon>Alphaproteobacteria</taxon>
        <taxon>Hyphomicrobiales</taxon>
        <taxon>Aurantimonadaceae</taxon>
        <taxon>Jiella</taxon>
    </lineage>
</organism>
<sequence length="319" mass="32856">MNVPTNAGSFPRFLVLGGAHVDRRAKADGPFHPGASNPGSLSDMPGGAAFNAALALRGLGCPVGIVSVRGGDDDGRRIAGAIETAGIADLSATFLDRRTATYLAVLDDHGELVAGIADMAIYDRLGPKFLKRKSIRDALGEADALILDANLPTETLVAALEGAEDRPVAAIGVSPAKVRRLLPVIPSLAALFLSRAEAASLAEVTVMTKLSLICEIVGELGARRAVISDGGLDAAILDGDERLYQRPPVVRPRDVTGAGDTLAAVTFHALLGGGSFVESARRGIAAASLRIASDVFPPDDLSADIERLAGQLAPATTET</sequence>
<dbReference type="CDD" id="cd01941">
    <property type="entry name" value="YeiC_kinase_like"/>
    <property type="match status" value="1"/>
</dbReference>
<dbReference type="InterPro" id="IPR029056">
    <property type="entry name" value="Ribokinase-like"/>
</dbReference>
<evidence type="ECO:0000256" key="2">
    <source>
        <dbReference type="ARBA" id="ARBA00022777"/>
    </source>
</evidence>
<dbReference type="RefSeq" id="WP_134763385.1">
    <property type="nucleotide sequence ID" value="NZ_SOZD01000006.1"/>
</dbReference>
<dbReference type="Pfam" id="PF00294">
    <property type="entry name" value="PfkB"/>
    <property type="match status" value="1"/>
</dbReference>
<keyword evidence="1" id="KW-0808">Transferase</keyword>
<dbReference type="PANTHER" id="PTHR10584:SF166">
    <property type="entry name" value="RIBOKINASE"/>
    <property type="match status" value="1"/>
</dbReference>
<accession>A0A4Y8RCM1</accession>
<dbReference type="SUPFAM" id="SSF53613">
    <property type="entry name" value="Ribokinase-like"/>
    <property type="match status" value="1"/>
</dbReference>
<dbReference type="InterPro" id="IPR011611">
    <property type="entry name" value="PfkB_dom"/>
</dbReference>
<evidence type="ECO:0000259" key="3">
    <source>
        <dbReference type="Pfam" id="PF00294"/>
    </source>
</evidence>
<name>A0A4Y8RCM1_9HYPH</name>